<organism evidence="2">
    <name type="scientific">marine sediment metagenome</name>
    <dbReference type="NCBI Taxonomy" id="412755"/>
    <lineage>
        <taxon>unclassified sequences</taxon>
        <taxon>metagenomes</taxon>
        <taxon>ecological metagenomes</taxon>
    </lineage>
</organism>
<evidence type="ECO:0000313" key="2">
    <source>
        <dbReference type="EMBL" id="KKM83983.1"/>
    </source>
</evidence>
<keyword evidence="1" id="KW-0472">Membrane</keyword>
<gene>
    <name evidence="2" type="ORF">LCGC14_1303870</name>
</gene>
<keyword evidence="1" id="KW-1133">Transmembrane helix</keyword>
<evidence type="ECO:0000256" key="1">
    <source>
        <dbReference type="SAM" id="Phobius"/>
    </source>
</evidence>
<proteinExistence type="predicted"/>
<accession>A0A0F9KQ16</accession>
<reference evidence="2" key="1">
    <citation type="journal article" date="2015" name="Nature">
        <title>Complex archaea that bridge the gap between prokaryotes and eukaryotes.</title>
        <authorList>
            <person name="Spang A."/>
            <person name="Saw J.H."/>
            <person name="Jorgensen S.L."/>
            <person name="Zaremba-Niedzwiedzka K."/>
            <person name="Martijn J."/>
            <person name="Lind A.E."/>
            <person name="van Eijk R."/>
            <person name="Schleper C."/>
            <person name="Guy L."/>
            <person name="Ettema T.J."/>
        </authorList>
    </citation>
    <scope>NUCLEOTIDE SEQUENCE</scope>
</reference>
<dbReference type="EMBL" id="LAZR01007633">
    <property type="protein sequence ID" value="KKM83983.1"/>
    <property type="molecule type" value="Genomic_DNA"/>
</dbReference>
<feature type="transmembrane region" description="Helical" evidence="1">
    <location>
        <begin position="12"/>
        <end position="32"/>
    </location>
</feature>
<protein>
    <submittedName>
        <fullName evidence="2">Uncharacterized protein</fullName>
    </submittedName>
</protein>
<keyword evidence="1" id="KW-0812">Transmembrane</keyword>
<comment type="caution">
    <text evidence="2">The sequence shown here is derived from an EMBL/GenBank/DDBJ whole genome shotgun (WGS) entry which is preliminary data.</text>
</comment>
<sequence>MTGYEIVCRGILYGSIGGFIGSLIYEVIRSWWASVKSARELRRQAQVRGEG</sequence>
<dbReference type="AlphaFoldDB" id="A0A0F9KQ16"/>
<name>A0A0F9KQ16_9ZZZZ</name>